<reference evidence="1 2" key="1">
    <citation type="submission" date="2013-03" db="EMBL/GenBank/DDBJ databases">
        <title>The Genome Sequence of Phialophora europaea CBS 101466.</title>
        <authorList>
            <consortium name="The Broad Institute Genomics Platform"/>
            <person name="Cuomo C."/>
            <person name="de Hoog S."/>
            <person name="Gorbushina A."/>
            <person name="Walker B."/>
            <person name="Young S.K."/>
            <person name="Zeng Q."/>
            <person name="Gargeya S."/>
            <person name="Fitzgerald M."/>
            <person name="Haas B."/>
            <person name="Abouelleil A."/>
            <person name="Allen A.W."/>
            <person name="Alvarado L."/>
            <person name="Arachchi H.M."/>
            <person name="Berlin A.M."/>
            <person name="Chapman S.B."/>
            <person name="Gainer-Dewar J."/>
            <person name="Goldberg J."/>
            <person name="Griggs A."/>
            <person name="Gujja S."/>
            <person name="Hansen M."/>
            <person name="Howarth C."/>
            <person name="Imamovic A."/>
            <person name="Ireland A."/>
            <person name="Larimer J."/>
            <person name="McCowan C."/>
            <person name="Murphy C."/>
            <person name="Pearson M."/>
            <person name="Poon T.W."/>
            <person name="Priest M."/>
            <person name="Roberts A."/>
            <person name="Saif S."/>
            <person name="Shea T."/>
            <person name="Sisk P."/>
            <person name="Sykes S."/>
            <person name="Wortman J."/>
            <person name="Nusbaum C."/>
            <person name="Birren B."/>
        </authorList>
    </citation>
    <scope>NUCLEOTIDE SEQUENCE [LARGE SCALE GENOMIC DNA]</scope>
    <source>
        <strain evidence="1 2">CBS 101466</strain>
    </source>
</reference>
<evidence type="ECO:0000313" key="1">
    <source>
        <dbReference type="EMBL" id="ETN45816.1"/>
    </source>
</evidence>
<dbReference type="EMBL" id="KB822712">
    <property type="protein sequence ID" value="ETN45816.1"/>
    <property type="molecule type" value="Genomic_DNA"/>
</dbReference>
<dbReference type="GeneID" id="19976988"/>
<dbReference type="Proteomes" id="UP000030752">
    <property type="component" value="Unassembled WGS sequence"/>
</dbReference>
<dbReference type="InParanoid" id="W2SAS1"/>
<keyword evidence="2" id="KW-1185">Reference proteome</keyword>
<dbReference type="HOGENOM" id="CLU_2589690_0_0_1"/>
<dbReference type="AlphaFoldDB" id="W2SAS1"/>
<dbReference type="RefSeq" id="XP_008712544.1">
    <property type="nucleotide sequence ID" value="XM_008714322.1"/>
</dbReference>
<proteinExistence type="predicted"/>
<sequence length="80" mass="9367">MSKTKGTEDLNRCKEAYNKVAEFRVYIMSKKIEDFSDYPAVAAYMRLKDPKALHQAFINNASLLVHYYQIKQEVFQVTDL</sequence>
<dbReference type="VEuPathDB" id="FungiDB:HMPREF1541_09649"/>
<organism evidence="1 2">
    <name type="scientific">Cyphellophora europaea (strain CBS 101466)</name>
    <name type="common">Phialophora europaea</name>
    <dbReference type="NCBI Taxonomy" id="1220924"/>
    <lineage>
        <taxon>Eukaryota</taxon>
        <taxon>Fungi</taxon>
        <taxon>Dikarya</taxon>
        <taxon>Ascomycota</taxon>
        <taxon>Pezizomycotina</taxon>
        <taxon>Eurotiomycetes</taxon>
        <taxon>Chaetothyriomycetidae</taxon>
        <taxon>Chaetothyriales</taxon>
        <taxon>Cyphellophoraceae</taxon>
        <taxon>Cyphellophora</taxon>
    </lineage>
</organism>
<evidence type="ECO:0000313" key="2">
    <source>
        <dbReference type="Proteomes" id="UP000030752"/>
    </source>
</evidence>
<accession>W2SAS1</accession>
<gene>
    <name evidence="1" type="ORF">HMPREF1541_09649</name>
</gene>
<protein>
    <submittedName>
        <fullName evidence="1">Uncharacterized protein</fullName>
    </submittedName>
</protein>
<name>W2SAS1_CYPE1</name>